<dbReference type="OrthoDB" id="530235at2"/>
<protein>
    <submittedName>
        <fullName evidence="1">Uncharacterized protein</fullName>
    </submittedName>
</protein>
<organism evidence="1 2">
    <name type="scientific">Dolichospermum compactum NIES-806</name>
    <dbReference type="NCBI Taxonomy" id="1973481"/>
    <lineage>
        <taxon>Bacteria</taxon>
        <taxon>Bacillati</taxon>
        <taxon>Cyanobacteriota</taxon>
        <taxon>Cyanophyceae</taxon>
        <taxon>Nostocales</taxon>
        <taxon>Aphanizomenonaceae</taxon>
        <taxon>Dolichospermum</taxon>
        <taxon>Dolichospermum compactum</taxon>
    </lineage>
</organism>
<dbReference type="KEGG" id="dcm:NIES806_28950"/>
<dbReference type="AlphaFoldDB" id="A0A1Z4V5R3"/>
<evidence type="ECO:0000313" key="2">
    <source>
        <dbReference type="Proteomes" id="UP000218702"/>
    </source>
</evidence>
<dbReference type="RefSeq" id="WP_096668279.1">
    <property type="nucleotide sequence ID" value="NZ_AP018316.1"/>
</dbReference>
<dbReference type="Proteomes" id="UP000218702">
    <property type="component" value="Chromosome"/>
</dbReference>
<reference evidence="1 2" key="1">
    <citation type="submission" date="2017-06" db="EMBL/GenBank/DDBJ databases">
        <title>Genome sequencing of cyanobaciteial culture collection at National Institute for Environmental Studies (NIES).</title>
        <authorList>
            <person name="Hirose Y."/>
            <person name="Shimura Y."/>
            <person name="Fujisawa T."/>
            <person name="Nakamura Y."/>
            <person name="Kawachi M."/>
        </authorList>
    </citation>
    <scope>NUCLEOTIDE SEQUENCE [LARGE SCALE GENOMIC DNA]</scope>
    <source>
        <strain evidence="1 2">NIES-806</strain>
    </source>
</reference>
<proteinExistence type="predicted"/>
<gene>
    <name evidence="1" type="ORF">NIES806_28950</name>
</gene>
<accession>A0A1Z4V5R3</accession>
<sequence length="66" mass="7427">MAKAKADKGSIGLMSEKNRLKVNFPRQYFPGISQIRKGLQLSDTPSNRAKAVEIIEQLQIELKRGK</sequence>
<name>A0A1Z4V5R3_9CYAN</name>
<evidence type="ECO:0000313" key="1">
    <source>
        <dbReference type="EMBL" id="BAZ86679.1"/>
    </source>
</evidence>
<keyword evidence="2" id="KW-1185">Reference proteome</keyword>
<dbReference type="EMBL" id="AP018316">
    <property type="protein sequence ID" value="BAZ86679.1"/>
    <property type="molecule type" value="Genomic_DNA"/>
</dbReference>